<comment type="caution">
    <text evidence="1">The sequence shown here is derived from an EMBL/GenBank/DDBJ whole genome shotgun (WGS) entry which is preliminary data.</text>
</comment>
<reference evidence="1 2" key="2">
    <citation type="submission" date="2009-02" db="EMBL/GenBank/DDBJ databases">
        <title>Draft genome sequence of Clostridium asparagiforme (DSM 15981).</title>
        <authorList>
            <person name="Sudarsanam P."/>
            <person name="Ley R."/>
            <person name="Guruge J."/>
            <person name="Turnbaugh P.J."/>
            <person name="Mahowald M."/>
            <person name="Liep D."/>
            <person name="Gordon J."/>
        </authorList>
    </citation>
    <scope>NUCLEOTIDE SEQUENCE [LARGE SCALE GENOMIC DNA]</scope>
    <source>
        <strain evidence="1 2">DSM 15981</strain>
    </source>
</reference>
<dbReference type="HOGENOM" id="CLU_3097180_0_0_9"/>
<keyword evidence="2" id="KW-1185">Reference proteome</keyword>
<protein>
    <submittedName>
        <fullName evidence="1">Uncharacterized protein</fullName>
    </submittedName>
</protein>
<evidence type="ECO:0000313" key="1">
    <source>
        <dbReference type="EMBL" id="EEG53201.1"/>
    </source>
</evidence>
<dbReference type="AlphaFoldDB" id="C0D627"/>
<gene>
    <name evidence="1" type="ORF">CLOSTASPAR_04722</name>
</gene>
<proteinExistence type="predicted"/>
<accession>C0D627</accession>
<organism evidence="1 2">
    <name type="scientific">[Clostridium] asparagiforme DSM 15981</name>
    <dbReference type="NCBI Taxonomy" id="518636"/>
    <lineage>
        <taxon>Bacteria</taxon>
        <taxon>Bacillati</taxon>
        <taxon>Bacillota</taxon>
        <taxon>Clostridia</taxon>
        <taxon>Lachnospirales</taxon>
        <taxon>Lachnospiraceae</taxon>
        <taxon>Enterocloster</taxon>
    </lineage>
</organism>
<evidence type="ECO:0000313" key="2">
    <source>
        <dbReference type="Proteomes" id="UP000004756"/>
    </source>
</evidence>
<dbReference type="Proteomes" id="UP000004756">
    <property type="component" value="Unassembled WGS sequence"/>
</dbReference>
<sequence>MRHPKTDTRMGIPCPLSEICSGFRVQKKHIRRGGSFPSLRIQLAAFHLRYN</sequence>
<dbReference type="EMBL" id="ACCJ01000390">
    <property type="protein sequence ID" value="EEG53201.1"/>
    <property type="molecule type" value="Genomic_DNA"/>
</dbReference>
<name>C0D627_9FIRM</name>
<reference evidence="1 2" key="1">
    <citation type="submission" date="2009-01" db="EMBL/GenBank/DDBJ databases">
        <authorList>
            <person name="Fulton L."/>
            <person name="Clifton S."/>
            <person name="Fulton B."/>
            <person name="Xu J."/>
            <person name="Minx P."/>
            <person name="Pepin K.H."/>
            <person name="Johnson M."/>
            <person name="Bhonagiri V."/>
            <person name="Nash W.E."/>
            <person name="Mardis E.R."/>
            <person name="Wilson R.K."/>
        </authorList>
    </citation>
    <scope>NUCLEOTIDE SEQUENCE [LARGE SCALE GENOMIC DNA]</scope>
    <source>
        <strain evidence="1 2">DSM 15981</strain>
    </source>
</reference>